<organism evidence="1">
    <name type="scientific">Aspergillus arachidicola</name>
    <dbReference type="NCBI Taxonomy" id="656916"/>
    <lineage>
        <taxon>Eukaryota</taxon>
        <taxon>Fungi</taxon>
        <taxon>Dikarya</taxon>
        <taxon>Ascomycota</taxon>
        <taxon>Pezizomycotina</taxon>
        <taxon>Eurotiomycetes</taxon>
        <taxon>Eurotiomycetidae</taxon>
        <taxon>Eurotiales</taxon>
        <taxon>Aspergillaceae</taxon>
        <taxon>Aspergillus</taxon>
        <taxon>Aspergillus subgen. Circumdati</taxon>
    </lineage>
</organism>
<evidence type="ECO:0008006" key="2">
    <source>
        <dbReference type="Google" id="ProtNLM"/>
    </source>
</evidence>
<protein>
    <recommendedName>
        <fullName evidence="2">S-adenosyl-L-methionine-dependent methyltransferase</fullName>
    </recommendedName>
</protein>
<gene>
    <name evidence="1" type="ORF">BDV24DRAFT_169455</name>
</gene>
<sequence>MESLLDDGYDSGVEFDDDLFIPLETPDEGYHNNGRLYPASRRSRHPFPIDEREKERQHRQFLSYSELFEGKLCLASIKRPQTVFDVRTGTGSWAMQFAVEYPSSTVYGIDAVHMQEEWTPINCEFLIDDLTQRDWYYGLPSPELIHIGGLCGDRQVLTCLLDGAYRCCLPNGMVEMWDCTVQFLNPTSEDALHRLYREMAAAFEIDGRSLNLPFLYPTEMERCGFVNVEEHIYKIPLSLEPPGPAKSVVANWADGFEAYGMELLVKHLGKCDHEVFVSCAAARRDLKKGVEGWLEVRVTSGQKPATP</sequence>
<proteinExistence type="predicted"/>
<dbReference type="PANTHER" id="PTHR43591:SF105">
    <property type="entry name" value="METHYLTRANSFERASE DOMAIN-CONTAINING PROTEIN-RELATED"/>
    <property type="match status" value="1"/>
</dbReference>
<dbReference type="Proteomes" id="UP000325558">
    <property type="component" value="Unassembled WGS sequence"/>
</dbReference>
<dbReference type="SUPFAM" id="SSF53335">
    <property type="entry name" value="S-adenosyl-L-methionine-dependent methyltransferases"/>
    <property type="match status" value="1"/>
</dbReference>
<dbReference type="InterPro" id="IPR029063">
    <property type="entry name" value="SAM-dependent_MTases_sf"/>
</dbReference>
<evidence type="ECO:0000313" key="1">
    <source>
        <dbReference type="EMBL" id="KAE8335189.1"/>
    </source>
</evidence>
<dbReference type="PANTHER" id="PTHR43591">
    <property type="entry name" value="METHYLTRANSFERASE"/>
    <property type="match status" value="1"/>
</dbReference>
<dbReference type="GO" id="GO:0008168">
    <property type="term" value="F:methyltransferase activity"/>
    <property type="evidence" value="ECO:0007669"/>
    <property type="project" value="TreeGrafter"/>
</dbReference>
<accession>A0A5N6XSM3</accession>
<name>A0A5N6XSM3_9EURO</name>
<dbReference type="OrthoDB" id="2013972at2759"/>
<reference evidence="1" key="1">
    <citation type="submission" date="2019-04" db="EMBL/GenBank/DDBJ databases">
        <title>Friends and foes A comparative genomics study of 23 Aspergillus species from section Flavi.</title>
        <authorList>
            <consortium name="DOE Joint Genome Institute"/>
            <person name="Kjaerbolling I."/>
            <person name="Vesth T."/>
            <person name="Frisvad J.C."/>
            <person name="Nybo J.L."/>
            <person name="Theobald S."/>
            <person name="Kildgaard S."/>
            <person name="Isbrandt T."/>
            <person name="Kuo A."/>
            <person name="Sato A."/>
            <person name="Lyhne E.K."/>
            <person name="Kogle M.E."/>
            <person name="Wiebenga A."/>
            <person name="Kun R.S."/>
            <person name="Lubbers R.J."/>
            <person name="Makela M.R."/>
            <person name="Barry K."/>
            <person name="Chovatia M."/>
            <person name="Clum A."/>
            <person name="Daum C."/>
            <person name="Haridas S."/>
            <person name="He G."/>
            <person name="LaButti K."/>
            <person name="Lipzen A."/>
            <person name="Mondo S."/>
            <person name="Riley R."/>
            <person name="Salamov A."/>
            <person name="Simmons B.A."/>
            <person name="Magnuson J.K."/>
            <person name="Henrissat B."/>
            <person name="Mortensen U.H."/>
            <person name="Larsen T.O."/>
            <person name="Devries R.P."/>
            <person name="Grigoriev I.V."/>
            <person name="Machida M."/>
            <person name="Baker S.E."/>
            <person name="Andersen M.R."/>
        </authorList>
    </citation>
    <scope>NUCLEOTIDE SEQUENCE</scope>
    <source>
        <strain evidence="1">CBS 117612</strain>
    </source>
</reference>
<dbReference type="AlphaFoldDB" id="A0A5N6XSM3"/>
<dbReference type="Gene3D" id="3.40.50.150">
    <property type="entry name" value="Vaccinia Virus protein VP39"/>
    <property type="match status" value="1"/>
</dbReference>
<dbReference type="EMBL" id="ML737227">
    <property type="protein sequence ID" value="KAE8335189.1"/>
    <property type="molecule type" value="Genomic_DNA"/>
</dbReference>